<reference evidence="1 2" key="1">
    <citation type="submission" date="2018-04" db="EMBL/GenBank/DDBJ databases">
        <title>Genomic Encyclopedia of Type Strains, Phase IV (KMG-IV): sequencing the most valuable type-strain genomes for metagenomic binning, comparative biology and taxonomic classification.</title>
        <authorList>
            <person name="Goeker M."/>
        </authorList>
    </citation>
    <scope>NUCLEOTIDE SEQUENCE [LARGE SCALE GENOMIC DNA]</scope>
    <source>
        <strain evidence="1 2">DSM 45771</strain>
    </source>
</reference>
<dbReference type="InterPro" id="IPR011335">
    <property type="entry name" value="Restrct_endonuc-II-like"/>
</dbReference>
<dbReference type="AlphaFoldDB" id="A0A2U1FHU1"/>
<evidence type="ECO:0000313" key="1">
    <source>
        <dbReference type="EMBL" id="PVZ11753.1"/>
    </source>
</evidence>
<comment type="caution">
    <text evidence="1">The sequence shown here is derived from an EMBL/GenBank/DDBJ whole genome shotgun (WGS) entry which is preliminary data.</text>
</comment>
<keyword evidence="2" id="KW-1185">Reference proteome</keyword>
<accession>A0A2U1FHU1</accession>
<dbReference type="Proteomes" id="UP000245639">
    <property type="component" value="Unassembled WGS sequence"/>
</dbReference>
<name>A0A2U1FHU1_9PSEU</name>
<sequence>MPLAPGRNLGAPAVVQQGVQSPRPFRGRQARDAGLVTRGVLAGPTTRRLFPDVHVAVEAPDDLRTRAIAASLLVPGAVVGGHAAAELLDASCGPVDAAVDLIVGRHRTRSRPGLRVRQDVLGDDEVVEVDGVRVTTARRTAFDLACRLEHVEAVVAVDALARVGRFAAEELLALRPGARGTRRLPRVVAAVDPRAESPPETRTRLALVAQGVPLPDLQVEVFDAHGIFAGRVDMGWRRARVGVEYQGDHHRTDMVQWRRDQARLADLAAAGWLIIPATARTLRRPDVLAEQVMGALADRSR</sequence>
<organism evidence="1 2">
    <name type="scientific">Actinomycetospora cinnamomea</name>
    <dbReference type="NCBI Taxonomy" id="663609"/>
    <lineage>
        <taxon>Bacteria</taxon>
        <taxon>Bacillati</taxon>
        <taxon>Actinomycetota</taxon>
        <taxon>Actinomycetes</taxon>
        <taxon>Pseudonocardiales</taxon>
        <taxon>Pseudonocardiaceae</taxon>
        <taxon>Actinomycetospora</taxon>
    </lineage>
</organism>
<dbReference type="EMBL" id="QEKW01000003">
    <property type="protein sequence ID" value="PVZ11753.1"/>
    <property type="molecule type" value="Genomic_DNA"/>
</dbReference>
<protein>
    <recommendedName>
        <fullName evidence="3">DUF559 domain-containing protein</fullName>
    </recommendedName>
</protein>
<dbReference type="SUPFAM" id="SSF52980">
    <property type="entry name" value="Restriction endonuclease-like"/>
    <property type="match status" value="1"/>
</dbReference>
<proteinExistence type="predicted"/>
<evidence type="ECO:0008006" key="3">
    <source>
        <dbReference type="Google" id="ProtNLM"/>
    </source>
</evidence>
<evidence type="ECO:0000313" key="2">
    <source>
        <dbReference type="Proteomes" id="UP000245639"/>
    </source>
</evidence>
<gene>
    <name evidence="1" type="ORF">C8D89_10383</name>
</gene>